<dbReference type="InterPro" id="IPR002156">
    <property type="entry name" value="RNaseH_domain"/>
</dbReference>
<keyword evidence="5" id="KW-0479">Metal-binding</keyword>
<dbReference type="Proteomes" id="UP000037460">
    <property type="component" value="Unassembled WGS sequence"/>
</dbReference>
<keyword evidence="11" id="KW-1185">Reference proteome</keyword>
<dbReference type="PIRSF" id="PIRSF037839">
    <property type="entry name" value="Ribonuclease_H"/>
    <property type="match status" value="1"/>
</dbReference>
<evidence type="ECO:0000256" key="4">
    <source>
        <dbReference type="ARBA" id="ARBA00022722"/>
    </source>
</evidence>
<dbReference type="EC" id="3.1.26.4" evidence="3"/>
<evidence type="ECO:0000256" key="1">
    <source>
        <dbReference type="ARBA" id="ARBA00000077"/>
    </source>
</evidence>
<dbReference type="InterPro" id="IPR017290">
    <property type="entry name" value="RNase_H_bac"/>
</dbReference>
<evidence type="ECO:0000256" key="3">
    <source>
        <dbReference type="ARBA" id="ARBA00012180"/>
    </source>
</evidence>
<evidence type="ECO:0000313" key="10">
    <source>
        <dbReference type="EMBL" id="KOO35153.1"/>
    </source>
</evidence>
<dbReference type="AlphaFoldDB" id="A0A0M0K9R4"/>
<dbReference type="Gene3D" id="3.40.970.10">
    <property type="entry name" value="Ribonuclease H1, N-terminal domain"/>
    <property type="match status" value="1"/>
</dbReference>
<accession>A0A0M0K9R4</accession>
<keyword evidence="4" id="KW-0540">Nuclease</keyword>
<feature type="domain" description="RNase H type-1" evidence="9">
    <location>
        <begin position="94"/>
        <end position="227"/>
    </location>
</feature>
<comment type="catalytic activity">
    <reaction evidence="1">
        <text>Endonucleolytic cleavage to 5'-phosphomonoester.</text>
        <dbReference type="EC" id="3.1.26.4"/>
    </reaction>
</comment>
<dbReference type="SUPFAM" id="SSF53098">
    <property type="entry name" value="Ribonuclease H-like"/>
    <property type="match status" value="1"/>
</dbReference>
<dbReference type="EMBL" id="JWZX01000965">
    <property type="protein sequence ID" value="KOO35153.1"/>
    <property type="molecule type" value="Genomic_DNA"/>
</dbReference>
<dbReference type="OrthoDB" id="449097at2759"/>
<evidence type="ECO:0000256" key="5">
    <source>
        <dbReference type="ARBA" id="ARBA00022723"/>
    </source>
</evidence>
<gene>
    <name evidence="10" type="ORF">Ctob_012803</name>
</gene>
<dbReference type="GO" id="GO:0046872">
    <property type="term" value="F:metal ion binding"/>
    <property type="evidence" value="ECO:0007669"/>
    <property type="project" value="UniProtKB-KW"/>
</dbReference>
<dbReference type="SUPFAM" id="SSF55658">
    <property type="entry name" value="L9 N-domain-like"/>
    <property type="match status" value="1"/>
</dbReference>
<dbReference type="InterPro" id="IPR036397">
    <property type="entry name" value="RNaseH_sf"/>
</dbReference>
<reference evidence="11" key="1">
    <citation type="journal article" date="2015" name="PLoS Genet.">
        <title>Genome Sequence and Transcriptome Analyses of Chrysochromulina tobin: Metabolic Tools for Enhanced Algal Fitness in the Prominent Order Prymnesiales (Haptophyceae).</title>
        <authorList>
            <person name="Hovde B.T."/>
            <person name="Deodato C.R."/>
            <person name="Hunsperger H.M."/>
            <person name="Ryken S.A."/>
            <person name="Yost W."/>
            <person name="Jha R.K."/>
            <person name="Patterson J."/>
            <person name="Monnat R.J. Jr."/>
            <person name="Barlow S.B."/>
            <person name="Starkenburg S.R."/>
            <person name="Cattolico R.A."/>
        </authorList>
    </citation>
    <scope>NUCLEOTIDE SEQUENCE</scope>
    <source>
        <strain evidence="11">CCMP291</strain>
    </source>
</reference>
<evidence type="ECO:0000256" key="2">
    <source>
        <dbReference type="ARBA" id="ARBA00005300"/>
    </source>
</evidence>
<comment type="caution">
    <text evidence="10">The sequence shown here is derived from an EMBL/GenBank/DDBJ whole genome shotgun (WGS) entry which is preliminary data.</text>
</comment>
<evidence type="ECO:0000313" key="11">
    <source>
        <dbReference type="Proteomes" id="UP000037460"/>
    </source>
</evidence>
<keyword evidence="6" id="KW-0255">Endonuclease</keyword>
<dbReference type="PROSITE" id="PS50879">
    <property type="entry name" value="RNASE_H_1"/>
    <property type="match status" value="1"/>
</dbReference>
<sequence>MPPFFYAVRGGPTPGVYASWDEACKHGAQGVHGVQQKKFASRAEADAFVRNSPMPAAAPVPASAQVPRPRPAQTAAAASSSSAATSSRGAAGIVAGELACFTDGACKGNNHVALNVCPAGWGVAVVEDAEGDGASGAGRLIVELFGPVCLDSGSPHFLGAEVGSNNTGELSAVCEALHWLAHVERSGRSAVICYDSEYAANQTLGQQKTNKNKALVARAQALRPPVE</sequence>
<evidence type="ECO:0000256" key="6">
    <source>
        <dbReference type="ARBA" id="ARBA00022759"/>
    </source>
</evidence>
<dbReference type="InterPro" id="IPR050092">
    <property type="entry name" value="RNase_H"/>
</dbReference>
<dbReference type="Gene3D" id="3.30.420.10">
    <property type="entry name" value="Ribonuclease H-like superfamily/Ribonuclease H"/>
    <property type="match status" value="1"/>
</dbReference>
<organism evidence="10 11">
    <name type="scientific">Chrysochromulina tobinii</name>
    <dbReference type="NCBI Taxonomy" id="1460289"/>
    <lineage>
        <taxon>Eukaryota</taxon>
        <taxon>Haptista</taxon>
        <taxon>Haptophyta</taxon>
        <taxon>Prymnesiophyceae</taxon>
        <taxon>Prymnesiales</taxon>
        <taxon>Chrysochromulinaceae</taxon>
        <taxon>Chrysochromulina</taxon>
    </lineage>
</organism>
<comment type="similarity">
    <text evidence="2">Belongs to the RNase H family.</text>
</comment>
<dbReference type="InterPro" id="IPR011320">
    <property type="entry name" value="RNase_H1_N"/>
</dbReference>
<dbReference type="InterPro" id="IPR037056">
    <property type="entry name" value="RNase_H1_N_sf"/>
</dbReference>
<dbReference type="InterPro" id="IPR009027">
    <property type="entry name" value="Ribosomal_bL9/RNase_H1_N"/>
</dbReference>
<keyword evidence="7" id="KW-0378">Hydrolase</keyword>
<evidence type="ECO:0000256" key="8">
    <source>
        <dbReference type="SAM" id="MobiDB-lite"/>
    </source>
</evidence>
<feature type="region of interest" description="Disordered" evidence="8">
    <location>
        <begin position="54"/>
        <end position="81"/>
    </location>
</feature>
<dbReference type="InterPro" id="IPR012337">
    <property type="entry name" value="RNaseH-like_sf"/>
</dbReference>
<dbReference type="Pfam" id="PF01693">
    <property type="entry name" value="Cauli_VI"/>
    <property type="match status" value="1"/>
</dbReference>
<dbReference type="GO" id="GO:0004523">
    <property type="term" value="F:RNA-DNA hybrid ribonuclease activity"/>
    <property type="evidence" value="ECO:0007669"/>
    <property type="project" value="UniProtKB-EC"/>
</dbReference>
<dbReference type="PANTHER" id="PTHR10642:SF26">
    <property type="entry name" value="RIBONUCLEASE H1"/>
    <property type="match status" value="1"/>
</dbReference>
<dbReference type="GO" id="GO:0043137">
    <property type="term" value="P:DNA replication, removal of RNA primer"/>
    <property type="evidence" value="ECO:0007669"/>
    <property type="project" value="TreeGrafter"/>
</dbReference>
<proteinExistence type="inferred from homology"/>
<name>A0A0M0K9R4_9EUKA</name>
<dbReference type="GO" id="GO:0003676">
    <property type="term" value="F:nucleic acid binding"/>
    <property type="evidence" value="ECO:0007669"/>
    <property type="project" value="InterPro"/>
</dbReference>
<dbReference type="PANTHER" id="PTHR10642">
    <property type="entry name" value="RIBONUCLEASE H1"/>
    <property type="match status" value="1"/>
</dbReference>
<evidence type="ECO:0000259" key="9">
    <source>
        <dbReference type="PROSITE" id="PS50879"/>
    </source>
</evidence>
<protein>
    <recommendedName>
        <fullName evidence="3">ribonuclease H</fullName>
        <ecNumber evidence="3">3.1.26.4</ecNumber>
    </recommendedName>
</protein>
<evidence type="ECO:0000256" key="7">
    <source>
        <dbReference type="ARBA" id="ARBA00022801"/>
    </source>
</evidence>